<dbReference type="STRING" id="3827.A0A1S3E273"/>
<evidence type="ECO:0000313" key="12">
    <source>
        <dbReference type="RefSeq" id="XP_012569887.1"/>
    </source>
</evidence>
<keyword evidence="4" id="KW-0808">Transferase</keyword>
<comment type="subcellular location">
    <subcellularLocation>
        <location evidence="2">Chromosome</location>
    </subcellularLocation>
    <subcellularLocation>
        <location evidence="1">Nucleus</location>
    </subcellularLocation>
</comment>
<dbReference type="GO" id="GO:0008270">
    <property type="term" value="F:zinc ion binding"/>
    <property type="evidence" value="ECO:0007669"/>
    <property type="project" value="InterPro"/>
</dbReference>
<sequence>MSPNPRVIKAYNAMRALGISENEVKPVLKNLVKVYDRNWELIEEDNYRTLIDAYFELKEDKQEEHKRKAPISSHDGERPKQKLHLVDRDNHVSSTDNSRQVLSVEDTEIRPKTFKHETIKPSQISRQDMKPTASSQALQRRLSDQERISSLPCMAARDKKYCPGEASSAGHCKDPIDEPRHPCIQRKILSSDHYQKKITTSGTEKPKLHLGSVSRSCNGSPDASNGNLSVKYLSNVYQNTQKKEDSPTCNNNNRISKANIDIAASPLGEVKISLNCDSALDQPNFHIPNLDVVMKSVEEKYLRSCKTVEPQLSMTKLLDDLCRSYLKMGLNLSRKGLIPKPRQALAEDKKKSFRYFDDISKGSEKIKISLLDETESEDFPKFNYIPCNVIYQSANVNISLARIADEDCCSDCSGDCLSLSLPCACSQETGGEFAYSSQGLLKDKFLSDCMSMLLEPQDHHYVYCKECPIERTKNEHNPEPCKGHLVRKFIKECWRKCGCDMQCGNRVVQRGVRRKLQVFLTQEGKGWGVRSLENLPKGCFVCEYAGEILTNTELYERIVQSSGNDRHTYPVTLDADWGSEVGLKDEEALCLDATYNGNVARFINHRCADANLIDIPVEVETPDRHYYHLALFTNRNVNAYEELTWDYGIDFDDHTHPIKAFECCCGSTFCRDKKQKGTRLTKTKKLKNTYSHIK</sequence>
<dbReference type="RefSeq" id="XP_027189123.1">
    <property type="nucleotide sequence ID" value="XM_027333322.1"/>
</dbReference>
<evidence type="ECO:0000256" key="4">
    <source>
        <dbReference type="ARBA" id="ARBA00022679"/>
    </source>
</evidence>
<feature type="compositionally biased region" description="Polar residues" evidence="8">
    <location>
        <begin position="92"/>
        <end position="101"/>
    </location>
</feature>
<dbReference type="PROSITE" id="PS50867">
    <property type="entry name" value="PRE_SET"/>
    <property type="match status" value="1"/>
</dbReference>
<feature type="region of interest" description="Disordered" evidence="8">
    <location>
        <begin position="202"/>
        <end position="222"/>
    </location>
</feature>
<dbReference type="GO" id="GO:0005694">
    <property type="term" value="C:chromosome"/>
    <property type="evidence" value="ECO:0007669"/>
    <property type="project" value="UniProtKB-SubCell"/>
</dbReference>
<organism evidence="11 12">
    <name type="scientific">Cicer arietinum</name>
    <name type="common">Chickpea</name>
    <name type="synonym">Garbanzo</name>
    <dbReference type="NCBI Taxonomy" id="3827"/>
    <lineage>
        <taxon>Eukaryota</taxon>
        <taxon>Viridiplantae</taxon>
        <taxon>Streptophyta</taxon>
        <taxon>Embryophyta</taxon>
        <taxon>Tracheophyta</taxon>
        <taxon>Spermatophyta</taxon>
        <taxon>Magnoliopsida</taxon>
        <taxon>eudicotyledons</taxon>
        <taxon>Gunneridae</taxon>
        <taxon>Pentapetalae</taxon>
        <taxon>rosids</taxon>
        <taxon>fabids</taxon>
        <taxon>Fabales</taxon>
        <taxon>Fabaceae</taxon>
        <taxon>Papilionoideae</taxon>
        <taxon>50 kb inversion clade</taxon>
        <taxon>NPAAA clade</taxon>
        <taxon>Hologalegina</taxon>
        <taxon>IRL clade</taxon>
        <taxon>Cicereae</taxon>
        <taxon>Cicer</taxon>
    </lineage>
</organism>
<accession>A0A1S3E273</accession>
<reference evidence="11" key="1">
    <citation type="journal article" date="2013" name="Nat. Biotechnol.">
        <title>Draft genome sequence of chickpea (Cicer arietinum) provides a resource for trait improvement.</title>
        <authorList>
            <person name="Varshney R.K."/>
            <person name="Song C."/>
            <person name="Saxena R.K."/>
            <person name="Azam S."/>
            <person name="Yu S."/>
            <person name="Sharpe A.G."/>
            <person name="Cannon S."/>
            <person name="Baek J."/>
            <person name="Rosen B.D."/>
            <person name="Tar'an B."/>
            <person name="Millan T."/>
            <person name="Zhang X."/>
            <person name="Ramsay L.D."/>
            <person name="Iwata A."/>
            <person name="Wang Y."/>
            <person name="Nelson W."/>
            <person name="Farmer A.D."/>
            <person name="Gaur P.M."/>
            <person name="Soderlund C."/>
            <person name="Penmetsa R.V."/>
            <person name="Xu C."/>
            <person name="Bharti A.K."/>
            <person name="He W."/>
            <person name="Winter P."/>
            <person name="Zhao S."/>
            <person name="Hane J.K."/>
            <person name="Carrasquilla-Garcia N."/>
            <person name="Condie J.A."/>
            <person name="Upadhyaya H.D."/>
            <person name="Luo M.C."/>
            <person name="Thudi M."/>
            <person name="Gowda C.L."/>
            <person name="Singh N.P."/>
            <person name="Lichtenzveig J."/>
            <person name="Gali K.K."/>
            <person name="Rubio J."/>
            <person name="Nadarajan N."/>
            <person name="Dolezel J."/>
            <person name="Bansal K.C."/>
            <person name="Xu X."/>
            <person name="Edwards D."/>
            <person name="Zhang G."/>
            <person name="Kahl G."/>
            <person name="Gil J."/>
            <person name="Singh K.B."/>
            <person name="Datta S.K."/>
            <person name="Jackson S.A."/>
            <person name="Wang J."/>
            <person name="Cook D.R."/>
        </authorList>
    </citation>
    <scope>NUCLEOTIDE SEQUENCE [LARGE SCALE GENOMIC DNA]</scope>
    <source>
        <strain evidence="11">cv. CDC Frontier</strain>
    </source>
</reference>
<keyword evidence="5" id="KW-0479">Metal-binding</keyword>
<dbReference type="KEGG" id="cam:101515419"/>
<dbReference type="InterPro" id="IPR025776">
    <property type="entry name" value="SUVR4/1/2"/>
</dbReference>
<dbReference type="SUPFAM" id="SSF82199">
    <property type="entry name" value="SET domain"/>
    <property type="match status" value="1"/>
</dbReference>
<dbReference type="Pfam" id="PF00856">
    <property type="entry name" value="SET"/>
    <property type="match status" value="1"/>
</dbReference>
<evidence type="ECO:0000313" key="14">
    <source>
        <dbReference type="RefSeq" id="XP_027189123.1"/>
    </source>
</evidence>
<evidence type="ECO:0000259" key="10">
    <source>
        <dbReference type="PROSITE" id="PS50867"/>
    </source>
</evidence>
<protein>
    <submittedName>
        <fullName evidence="12 13">Probable inactive histone-lysine N-methyltransferase SUVR1 isoform X1</fullName>
    </submittedName>
</protein>
<keyword evidence="11" id="KW-1185">Reference proteome</keyword>
<feature type="compositionally biased region" description="Basic and acidic residues" evidence="8">
    <location>
        <begin position="74"/>
        <end position="91"/>
    </location>
</feature>
<dbReference type="Pfam" id="PF10440">
    <property type="entry name" value="WIYLD"/>
    <property type="match status" value="1"/>
</dbReference>
<dbReference type="eggNOG" id="KOG1082">
    <property type="taxonomic scope" value="Eukaryota"/>
</dbReference>
<dbReference type="InterPro" id="IPR046341">
    <property type="entry name" value="SET_dom_sf"/>
</dbReference>
<dbReference type="PROSITE" id="PS51580">
    <property type="entry name" value="SAM_MT43_3"/>
    <property type="match status" value="1"/>
</dbReference>
<keyword evidence="7" id="KW-0539">Nucleus</keyword>
<dbReference type="RefSeq" id="XP_012569887.1">
    <property type="nucleotide sequence ID" value="XM_012714433.2"/>
</dbReference>
<proteinExistence type="predicted"/>
<dbReference type="SMART" id="SM00468">
    <property type="entry name" value="PreSET"/>
    <property type="match status" value="1"/>
</dbReference>
<dbReference type="Gene3D" id="1.10.8.850">
    <property type="entry name" value="Histone-lysine N methyltransferase , C-terminal domain-like"/>
    <property type="match status" value="1"/>
</dbReference>
<evidence type="ECO:0000256" key="8">
    <source>
        <dbReference type="SAM" id="MobiDB-lite"/>
    </source>
</evidence>
<feature type="compositionally biased region" description="Polar residues" evidence="8">
    <location>
        <begin position="120"/>
        <end position="138"/>
    </location>
</feature>
<evidence type="ECO:0000256" key="2">
    <source>
        <dbReference type="ARBA" id="ARBA00004286"/>
    </source>
</evidence>
<evidence type="ECO:0000256" key="7">
    <source>
        <dbReference type="ARBA" id="ARBA00023242"/>
    </source>
</evidence>
<dbReference type="InterPro" id="IPR001214">
    <property type="entry name" value="SET_dom"/>
</dbReference>
<dbReference type="InterPro" id="IPR018848">
    <property type="entry name" value="WIYLD_domain"/>
</dbReference>
<keyword evidence="6" id="KW-0862">Zinc</keyword>
<dbReference type="PROSITE" id="PS50280">
    <property type="entry name" value="SET"/>
    <property type="match status" value="1"/>
</dbReference>
<dbReference type="CDD" id="cd10538">
    <property type="entry name" value="SET_SETDB-like"/>
    <property type="match status" value="1"/>
</dbReference>
<evidence type="ECO:0000313" key="16">
    <source>
        <dbReference type="RefSeq" id="XP_027189126.1"/>
    </source>
</evidence>
<dbReference type="GO" id="GO:0005634">
    <property type="term" value="C:nucleus"/>
    <property type="evidence" value="ECO:0007669"/>
    <property type="project" value="UniProtKB-SubCell"/>
</dbReference>
<evidence type="ECO:0000259" key="9">
    <source>
        <dbReference type="PROSITE" id="PS50280"/>
    </source>
</evidence>
<dbReference type="FunFam" id="2.170.270.10:FF:000046">
    <property type="entry name" value="SET-domain containing protein lysine methyltransferase family protein"/>
    <property type="match status" value="1"/>
</dbReference>
<gene>
    <name evidence="12 13 14 15 16" type="primary">LOC101515419</name>
</gene>
<dbReference type="GO" id="GO:0042054">
    <property type="term" value="F:histone methyltransferase activity"/>
    <property type="evidence" value="ECO:0007669"/>
    <property type="project" value="InterPro"/>
</dbReference>
<dbReference type="InterPro" id="IPR043017">
    <property type="entry name" value="WIYLD_dom_sf"/>
</dbReference>
<dbReference type="Proteomes" id="UP000087171">
    <property type="component" value="Chromosome Ca4"/>
</dbReference>
<evidence type="ECO:0000256" key="5">
    <source>
        <dbReference type="ARBA" id="ARBA00022723"/>
    </source>
</evidence>
<evidence type="ECO:0000256" key="1">
    <source>
        <dbReference type="ARBA" id="ARBA00004123"/>
    </source>
</evidence>
<feature type="domain" description="SET" evidence="9">
    <location>
        <begin position="514"/>
        <end position="648"/>
    </location>
</feature>
<dbReference type="PANTHER" id="PTHR46450:SF24">
    <property type="entry name" value="HISTONE-LYSINE N-METHYLTRANSFERASE SUVR4"/>
    <property type="match status" value="1"/>
</dbReference>
<name>A0A1S3E273_CICAR</name>
<dbReference type="PaxDb" id="3827-XP_004495583.1"/>
<evidence type="ECO:0000256" key="3">
    <source>
        <dbReference type="ARBA" id="ARBA00022454"/>
    </source>
</evidence>
<feature type="region of interest" description="Disordered" evidence="8">
    <location>
        <begin position="61"/>
        <end position="145"/>
    </location>
</feature>
<dbReference type="GeneID" id="101515419"/>
<evidence type="ECO:0000313" key="13">
    <source>
        <dbReference type="RefSeq" id="XP_012569888.1"/>
    </source>
</evidence>
<dbReference type="SMART" id="SM00317">
    <property type="entry name" value="SET"/>
    <property type="match status" value="1"/>
</dbReference>
<feature type="compositionally biased region" description="Basic and acidic residues" evidence="8">
    <location>
        <begin position="107"/>
        <end position="119"/>
    </location>
</feature>
<dbReference type="RefSeq" id="XP_027189124.1">
    <property type="nucleotide sequence ID" value="XM_027333323.1"/>
</dbReference>
<evidence type="ECO:0000256" key="6">
    <source>
        <dbReference type="ARBA" id="ARBA00022833"/>
    </source>
</evidence>
<dbReference type="RefSeq" id="XP_073223000.1">
    <property type="nucleotide sequence ID" value="XM_073366899.1"/>
</dbReference>
<dbReference type="OrthoDB" id="308383at2759"/>
<feature type="domain" description="Pre-SET" evidence="10">
    <location>
        <begin position="408"/>
        <end position="511"/>
    </location>
</feature>
<dbReference type="AlphaFoldDB" id="A0A1S3E273"/>
<dbReference type="RefSeq" id="XP_012569888.1">
    <property type="nucleotide sequence ID" value="XM_012714434.2"/>
</dbReference>
<keyword evidence="3" id="KW-0158">Chromosome</keyword>
<feature type="compositionally biased region" description="Polar residues" evidence="8">
    <location>
        <begin position="213"/>
        <end position="222"/>
    </location>
</feature>
<evidence type="ECO:0000313" key="11">
    <source>
        <dbReference type="Proteomes" id="UP000087171"/>
    </source>
</evidence>
<dbReference type="PANTHER" id="PTHR46450">
    <property type="entry name" value="INACTIVE HISTONE-LYSINE N-METHYLTRANSFERASE SUVR1-RELATED"/>
    <property type="match status" value="1"/>
</dbReference>
<reference evidence="12 13" key="2">
    <citation type="submission" date="2025-04" db="UniProtKB">
        <authorList>
            <consortium name="RefSeq"/>
        </authorList>
    </citation>
    <scope>IDENTIFICATION</scope>
    <source>
        <tissue evidence="12 13">Etiolated seedlings</tissue>
    </source>
</reference>
<dbReference type="RefSeq" id="XP_027189126.1">
    <property type="nucleotide sequence ID" value="XM_027333325.1"/>
</dbReference>
<dbReference type="Gene3D" id="2.170.270.10">
    <property type="entry name" value="SET domain"/>
    <property type="match status" value="1"/>
</dbReference>
<dbReference type="InterPro" id="IPR007728">
    <property type="entry name" value="Pre-SET_dom"/>
</dbReference>
<evidence type="ECO:0000313" key="15">
    <source>
        <dbReference type="RefSeq" id="XP_027189124.1"/>
    </source>
</evidence>